<dbReference type="Proteomes" id="UP000033774">
    <property type="component" value="Unassembled WGS sequence"/>
</dbReference>
<organism evidence="2 3">
    <name type="scientific">Elstera litoralis</name>
    <dbReference type="NCBI Taxonomy" id="552518"/>
    <lineage>
        <taxon>Bacteria</taxon>
        <taxon>Pseudomonadati</taxon>
        <taxon>Pseudomonadota</taxon>
        <taxon>Alphaproteobacteria</taxon>
        <taxon>Rhodospirillales</taxon>
        <taxon>Rhodospirillaceae</taxon>
        <taxon>Elstera</taxon>
    </lineage>
</organism>
<proteinExistence type="predicted"/>
<keyword evidence="3" id="KW-1185">Reference proteome</keyword>
<dbReference type="Pfam" id="PF11987">
    <property type="entry name" value="IF-2"/>
    <property type="match status" value="1"/>
</dbReference>
<evidence type="ECO:0000259" key="1">
    <source>
        <dbReference type="Pfam" id="PF11987"/>
    </source>
</evidence>
<dbReference type="SUPFAM" id="SSF52156">
    <property type="entry name" value="Initiation factor IF2/eIF5b, domain 3"/>
    <property type="match status" value="1"/>
</dbReference>
<evidence type="ECO:0000313" key="3">
    <source>
        <dbReference type="Proteomes" id="UP000033774"/>
    </source>
</evidence>
<dbReference type="EMBL" id="LAJY01000832">
    <property type="protein sequence ID" value="KJV07349.1"/>
    <property type="molecule type" value="Genomic_DNA"/>
</dbReference>
<protein>
    <recommendedName>
        <fullName evidence="1">Translation initiation factor IF- 2 domain-containing protein</fullName>
    </recommendedName>
</protein>
<feature type="non-terminal residue" evidence="2">
    <location>
        <position position="1"/>
    </location>
</feature>
<sequence length="70" mass="7784">FNVRANAQARELARRDNVEIRYYSIIYNVVDDVKAALSGMLAPEMRENFLATPKSAKSSSLPSRAALRVA</sequence>
<name>A0A0F3IP36_9PROT</name>
<reference evidence="2 3" key="1">
    <citation type="submission" date="2015-03" db="EMBL/GenBank/DDBJ databases">
        <title>Draft genome sequence of Elstera litoralis.</title>
        <authorList>
            <person name="Rahalkar M.C."/>
            <person name="Dhakephalkar P.K."/>
            <person name="Pore S.D."/>
            <person name="Arora P."/>
            <person name="Kapse N.G."/>
            <person name="Pandit P.S."/>
        </authorList>
    </citation>
    <scope>NUCLEOTIDE SEQUENCE [LARGE SCALE GENOMIC DNA]</scope>
    <source>
        <strain evidence="2 3">Dia-1</strain>
    </source>
</reference>
<comment type="caution">
    <text evidence="2">The sequence shown here is derived from an EMBL/GenBank/DDBJ whole genome shotgun (WGS) entry which is preliminary data.</text>
</comment>
<feature type="domain" description="Translation initiation factor IF- 2" evidence="1">
    <location>
        <begin position="1"/>
        <end position="34"/>
    </location>
</feature>
<dbReference type="InterPro" id="IPR036925">
    <property type="entry name" value="TIF_IF2_dom3_sf"/>
</dbReference>
<accession>A0A0F3IP36</accession>
<dbReference type="AlphaFoldDB" id="A0A0F3IP36"/>
<dbReference type="Gene3D" id="3.40.50.10050">
    <property type="entry name" value="Translation initiation factor IF- 2, domain 3"/>
    <property type="match status" value="1"/>
</dbReference>
<dbReference type="PATRIC" id="fig|552518.3.peg.4494"/>
<evidence type="ECO:0000313" key="2">
    <source>
        <dbReference type="EMBL" id="KJV07349.1"/>
    </source>
</evidence>
<gene>
    <name evidence="2" type="ORF">VZ95_20045</name>
</gene>
<dbReference type="InterPro" id="IPR023115">
    <property type="entry name" value="TIF_IF2_dom3"/>
</dbReference>